<evidence type="ECO:0000256" key="2">
    <source>
        <dbReference type="ARBA" id="ARBA00022448"/>
    </source>
</evidence>
<dbReference type="InterPro" id="IPR036662">
    <property type="entry name" value="PTS_EIIA_man-typ_sf"/>
</dbReference>
<dbReference type="CDD" id="cd00006">
    <property type="entry name" value="PTS_IIA_man"/>
    <property type="match status" value="1"/>
</dbReference>
<dbReference type="PROSITE" id="PS51096">
    <property type="entry name" value="PTS_EIIA_TYPE_4"/>
    <property type="match status" value="1"/>
</dbReference>
<evidence type="ECO:0000313" key="9">
    <source>
        <dbReference type="EMBL" id="XBC45786.1"/>
    </source>
</evidence>
<reference evidence="9" key="1">
    <citation type="submission" date="2023-12" db="EMBL/GenBank/DDBJ databases">
        <title>Dolosigranulum savutii sp. nov. isolated from human upper respiratory samples collected in Botswana.</title>
        <authorList>
            <person name="Kelly M.S."/>
        </authorList>
    </citation>
    <scope>NUCLEOTIDE SEQUENCE</scope>
    <source>
        <strain evidence="9">MSK433</strain>
    </source>
</reference>
<keyword evidence="4 9" id="KW-0762">Sugar transport</keyword>
<dbReference type="PANTHER" id="PTHR33799:SF1">
    <property type="entry name" value="PTS SYSTEM MANNOSE-SPECIFIC EIIAB COMPONENT-RELATED"/>
    <property type="match status" value="1"/>
</dbReference>
<sequence length="145" mass="16121">MVGVLISTHGLLANELKNTVDMLIGKTDISTLTFENNKSLDIFSDEMGKKIENLREKNSKLIILTDLTGGTPYKIAATKISEDQDTIKLLSGVNIPMLLETMLSKEIIEDFDSLVEKLLKSGRKGVDLWKIEALIERTENVENGI</sequence>
<evidence type="ECO:0000256" key="4">
    <source>
        <dbReference type="ARBA" id="ARBA00022597"/>
    </source>
</evidence>
<dbReference type="GO" id="GO:0009401">
    <property type="term" value="P:phosphoenolpyruvate-dependent sugar phosphotransferase system"/>
    <property type="evidence" value="ECO:0007669"/>
    <property type="project" value="UniProtKB-KW"/>
</dbReference>
<dbReference type="Gene3D" id="3.40.50.510">
    <property type="entry name" value="Phosphotransferase system, mannose-type IIA component"/>
    <property type="match status" value="1"/>
</dbReference>
<dbReference type="AlphaFoldDB" id="A0AB74TG10"/>
<feature type="domain" description="PTS EIIA type-4" evidence="8">
    <location>
        <begin position="1"/>
        <end position="126"/>
    </location>
</feature>
<evidence type="ECO:0000256" key="6">
    <source>
        <dbReference type="ARBA" id="ARBA00022683"/>
    </source>
</evidence>
<dbReference type="GO" id="GO:0005737">
    <property type="term" value="C:cytoplasm"/>
    <property type="evidence" value="ECO:0007669"/>
    <property type="project" value="UniProtKB-SubCell"/>
</dbReference>
<gene>
    <name evidence="9" type="ORF">VUQ08_08075</name>
</gene>
<keyword evidence="7" id="KW-0418">Kinase</keyword>
<dbReference type="InterPro" id="IPR051471">
    <property type="entry name" value="Bacterial_PTS_sugar_comp"/>
</dbReference>
<dbReference type="InterPro" id="IPR033887">
    <property type="entry name" value="PTS_IIA_man"/>
</dbReference>
<name>A0AB74TG10_9LACT</name>
<proteinExistence type="predicted"/>
<dbReference type="GO" id="GO:0016301">
    <property type="term" value="F:kinase activity"/>
    <property type="evidence" value="ECO:0007669"/>
    <property type="project" value="UniProtKB-KW"/>
</dbReference>
<dbReference type="SUPFAM" id="SSF53062">
    <property type="entry name" value="PTS system fructose IIA component-like"/>
    <property type="match status" value="1"/>
</dbReference>
<dbReference type="Pfam" id="PF03610">
    <property type="entry name" value="EIIA-man"/>
    <property type="match status" value="1"/>
</dbReference>
<evidence type="ECO:0000256" key="7">
    <source>
        <dbReference type="ARBA" id="ARBA00022777"/>
    </source>
</evidence>
<evidence type="ECO:0000256" key="3">
    <source>
        <dbReference type="ARBA" id="ARBA00022490"/>
    </source>
</evidence>
<comment type="subcellular location">
    <subcellularLocation>
        <location evidence="1">Cytoplasm</location>
    </subcellularLocation>
</comment>
<keyword evidence="6" id="KW-0598">Phosphotransferase system</keyword>
<dbReference type="InterPro" id="IPR004701">
    <property type="entry name" value="PTS_EIIA_man-typ"/>
</dbReference>
<organism evidence="9">
    <name type="scientific">Dolosigranulum savutiense</name>
    <dbReference type="NCBI Taxonomy" id="3110288"/>
    <lineage>
        <taxon>Bacteria</taxon>
        <taxon>Bacillati</taxon>
        <taxon>Bacillota</taxon>
        <taxon>Bacilli</taxon>
        <taxon>Lactobacillales</taxon>
        <taxon>Carnobacteriaceae</taxon>
        <taxon>Dolosigranulum</taxon>
    </lineage>
</organism>
<protein>
    <submittedName>
        <fullName evidence="9">PTS sugar transporter subunit IIA</fullName>
    </submittedName>
</protein>
<dbReference type="PANTHER" id="PTHR33799">
    <property type="entry name" value="PTS PERMEASE-RELATED-RELATED"/>
    <property type="match status" value="1"/>
</dbReference>
<dbReference type="RefSeq" id="WP_347300204.1">
    <property type="nucleotide sequence ID" value="NZ_CP142433.1"/>
</dbReference>
<keyword evidence="5" id="KW-0808">Transferase</keyword>
<keyword evidence="3" id="KW-0963">Cytoplasm</keyword>
<keyword evidence="2" id="KW-0813">Transport</keyword>
<dbReference type="GO" id="GO:0016020">
    <property type="term" value="C:membrane"/>
    <property type="evidence" value="ECO:0007669"/>
    <property type="project" value="InterPro"/>
</dbReference>
<dbReference type="EMBL" id="CP142433">
    <property type="protein sequence ID" value="XBC45786.1"/>
    <property type="molecule type" value="Genomic_DNA"/>
</dbReference>
<evidence type="ECO:0000256" key="1">
    <source>
        <dbReference type="ARBA" id="ARBA00004496"/>
    </source>
</evidence>
<evidence type="ECO:0000259" key="8">
    <source>
        <dbReference type="PROSITE" id="PS51096"/>
    </source>
</evidence>
<evidence type="ECO:0000256" key="5">
    <source>
        <dbReference type="ARBA" id="ARBA00022679"/>
    </source>
</evidence>
<accession>A0AB74TG10</accession>